<dbReference type="InterPro" id="IPR050177">
    <property type="entry name" value="Lipid_A_modif_metabolic_enz"/>
</dbReference>
<dbReference type="InterPro" id="IPR036291">
    <property type="entry name" value="NAD(P)-bd_dom_sf"/>
</dbReference>
<dbReference type="Gene3D" id="3.40.50.720">
    <property type="entry name" value="NAD(P)-binding Rossmann-like Domain"/>
    <property type="match status" value="1"/>
</dbReference>
<organism evidence="2 3">
    <name type="scientific">Crateriforma conspicua</name>
    <dbReference type="NCBI Taxonomy" id="2527996"/>
    <lineage>
        <taxon>Bacteria</taxon>
        <taxon>Pseudomonadati</taxon>
        <taxon>Planctomycetota</taxon>
        <taxon>Planctomycetia</taxon>
        <taxon>Planctomycetales</taxon>
        <taxon>Planctomycetaceae</taxon>
        <taxon>Crateriforma</taxon>
    </lineage>
</organism>
<feature type="domain" description="NAD-dependent epimerase/dehydratase" evidence="1">
    <location>
        <begin position="32"/>
        <end position="265"/>
    </location>
</feature>
<protein>
    <submittedName>
        <fullName evidence="2">UDP-glucose 4-epimerase</fullName>
        <ecNumber evidence="2">5.1.3.2</ecNumber>
    </submittedName>
</protein>
<evidence type="ECO:0000313" key="2">
    <source>
        <dbReference type="EMBL" id="TWT69056.1"/>
    </source>
</evidence>
<evidence type="ECO:0000259" key="1">
    <source>
        <dbReference type="Pfam" id="PF01370"/>
    </source>
</evidence>
<dbReference type="EMBL" id="SJPL01000001">
    <property type="protein sequence ID" value="TWT69056.1"/>
    <property type="molecule type" value="Genomic_DNA"/>
</dbReference>
<name>A0A5C5Y017_9PLAN</name>
<accession>A0A5C5Y017</accession>
<dbReference type="EC" id="5.1.3.2" evidence="2"/>
<dbReference type="Gene3D" id="3.90.25.10">
    <property type="entry name" value="UDP-galactose 4-epimerase, domain 1"/>
    <property type="match status" value="1"/>
</dbReference>
<dbReference type="RefSeq" id="WP_146438656.1">
    <property type="nucleotide sequence ID" value="NZ_SJPL01000001.1"/>
</dbReference>
<evidence type="ECO:0000313" key="3">
    <source>
        <dbReference type="Proteomes" id="UP000317238"/>
    </source>
</evidence>
<dbReference type="Proteomes" id="UP000317238">
    <property type="component" value="Unassembled WGS sequence"/>
</dbReference>
<dbReference type="PANTHER" id="PTHR43245">
    <property type="entry name" value="BIFUNCTIONAL POLYMYXIN RESISTANCE PROTEIN ARNA"/>
    <property type="match status" value="1"/>
</dbReference>
<dbReference type="GO" id="GO:0003978">
    <property type="term" value="F:UDP-glucose 4-epimerase activity"/>
    <property type="evidence" value="ECO:0007669"/>
    <property type="project" value="UniProtKB-EC"/>
</dbReference>
<gene>
    <name evidence="2" type="ORF">Pan14r_13400</name>
</gene>
<keyword evidence="2" id="KW-0413">Isomerase</keyword>
<dbReference type="AlphaFoldDB" id="A0A5C5Y017"/>
<dbReference type="Pfam" id="PF01370">
    <property type="entry name" value="Epimerase"/>
    <property type="match status" value="1"/>
</dbReference>
<keyword evidence="3" id="KW-1185">Reference proteome</keyword>
<sequence>MNESSQPADADFSALCDWRDLHADAFDGTRCLITGGAGFIGSHLAHALVTLGAEVVLLDDLSGGSRDNVPPGCRLVEACIRDHDAVALAMDRTQLVFHLAALGSVPRSITMPAVYTDINIGGTMRVLEVARQSGVRRLVLASSSSVYGETPELPKHESMPMLALSPYAASKIACEAMVRSYAKCYDIDTACLRFFNVFGPRQNANSAYAAVIAAFGKALAEGKSPIVYDDGEQSRDFTYVENVVHANLLAARSSRPIDGAAVNVACGRRVTVNELAKRMMQSFGHGDLSIDYRPARTGDIRHSLASLDRASELLGYQPVVDFEAGLDATVRWMRSDV</sequence>
<dbReference type="PANTHER" id="PTHR43245:SF13">
    <property type="entry name" value="UDP-D-APIOSE_UDP-D-XYLOSE SYNTHASE 2"/>
    <property type="match status" value="1"/>
</dbReference>
<reference evidence="2 3" key="1">
    <citation type="submission" date="2019-02" db="EMBL/GenBank/DDBJ databases">
        <title>Deep-cultivation of Planctomycetes and their phenomic and genomic characterization uncovers novel biology.</title>
        <authorList>
            <person name="Wiegand S."/>
            <person name="Jogler M."/>
            <person name="Boedeker C."/>
            <person name="Pinto D."/>
            <person name="Vollmers J."/>
            <person name="Rivas-Marin E."/>
            <person name="Kohn T."/>
            <person name="Peeters S.H."/>
            <person name="Heuer A."/>
            <person name="Rast P."/>
            <person name="Oberbeckmann S."/>
            <person name="Bunk B."/>
            <person name="Jeske O."/>
            <person name="Meyerdierks A."/>
            <person name="Storesund J.E."/>
            <person name="Kallscheuer N."/>
            <person name="Luecker S."/>
            <person name="Lage O.M."/>
            <person name="Pohl T."/>
            <person name="Merkel B.J."/>
            <person name="Hornburger P."/>
            <person name="Mueller R.-W."/>
            <person name="Bruemmer F."/>
            <person name="Labrenz M."/>
            <person name="Spormann A.M."/>
            <person name="Op Den Camp H."/>
            <person name="Overmann J."/>
            <person name="Amann R."/>
            <person name="Jetten M.S.M."/>
            <person name="Mascher T."/>
            <person name="Medema M.H."/>
            <person name="Devos D.P."/>
            <person name="Kaster A.-K."/>
            <person name="Ovreas L."/>
            <person name="Rohde M."/>
            <person name="Galperin M.Y."/>
            <person name="Jogler C."/>
        </authorList>
    </citation>
    <scope>NUCLEOTIDE SEQUENCE [LARGE SCALE GENOMIC DNA]</scope>
    <source>
        <strain evidence="2 3">Pan14r</strain>
    </source>
</reference>
<dbReference type="OrthoDB" id="258549at2"/>
<proteinExistence type="predicted"/>
<dbReference type="InterPro" id="IPR001509">
    <property type="entry name" value="Epimerase_deHydtase"/>
</dbReference>
<comment type="caution">
    <text evidence="2">The sequence shown here is derived from an EMBL/GenBank/DDBJ whole genome shotgun (WGS) entry which is preliminary data.</text>
</comment>
<dbReference type="SUPFAM" id="SSF51735">
    <property type="entry name" value="NAD(P)-binding Rossmann-fold domains"/>
    <property type="match status" value="1"/>
</dbReference>